<accession>A0A382AB40</accession>
<evidence type="ECO:0000313" key="1">
    <source>
        <dbReference type="EMBL" id="SVA98451.1"/>
    </source>
</evidence>
<dbReference type="EMBL" id="UINC01024569">
    <property type="protein sequence ID" value="SVA98451.1"/>
    <property type="molecule type" value="Genomic_DNA"/>
</dbReference>
<sequence length="161" mass="17649">MGGVMIATNASDASIFGNPAGLIDVEGNNLSAGVTLSNFRHVPLPTVPEFQFSEQLELGLSPSITYSRSFQGTGFSIGYLSSLRNKSTFSLENTRSEYLVDEQRFLAKTLSITEYEQLLQSGWYIGYSKKMGRSQFGLSLNQITQHAKRGRLLVGLALDAQ</sequence>
<protein>
    <recommendedName>
        <fullName evidence="2">DUF5723 domain-containing protein</fullName>
    </recommendedName>
</protein>
<dbReference type="Gene3D" id="2.40.160.60">
    <property type="entry name" value="Outer membrane protein transport protein (OMPP1/FadL/TodX)"/>
    <property type="match status" value="1"/>
</dbReference>
<organism evidence="1">
    <name type="scientific">marine metagenome</name>
    <dbReference type="NCBI Taxonomy" id="408172"/>
    <lineage>
        <taxon>unclassified sequences</taxon>
        <taxon>metagenomes</taxon>
        <taxon>ecological metagenomes</taxon>
    </lineage>
</organism>
<name>A0A382AB40_9ZZZZ</name>
<feature type="non-terminal residue" evidence="1">
    <location>
        <position position="161"/>
    </location>
</feature>
<proteinExistence type="predicted"/>
<gene>
    <name evidence="1" type="ORF">METZ01_LOCUS151305</name>
</gene>
<reference evidence="1" key="1">
    <citation type="submission" date="2018-05" db="EMBL/GenBank/DDBJ databases">
        <authorList>
            <person name="Lanie J.A."/>
            <person name="Ng W.-L."/>
            <person name="Kazmierczak K.M."/>
            <person name="Andrzejewski T.M."/>
            <person name="Davidsen T.M."/>
            <person name="Wayne K.J."/>
            <person name="Tettelin H."/>
            <person name="Glass J.I."/>
            <person name="Rusch D."/>
            <person name="Podicherti R."/>
            <person name="Tsui H.-C.T."/>
            <person name="Winkler M.E."/>
        </authorList>
    </citation>
    <scope>NUCLEOTIDE SEQUENCE</scope>
</reference>
<evidence type="ECO:0008006" key="2">
    <source>
        <dbReference type="Google" id="ProtNLM"/>
    </source>
</evidence>
<dbReference type="AlphaFoldDB" id="A0A382AB40"/>